<evidence type="ECO:0000256" key="3">
    <source>
        <dbReference type="ARBA" id="ARBA00022801"/>
    </source>
</evidence>
<feature type="region of interest" description="Disordered" evidence="6">
    <location>
        <begin position="1"/>
        <end position="22"/>
    </location>
</feature>
<dbReference type="PROSITE" id="PS51192">
    <property type="entry name" value="HELICASE_ATP_BIND_1"/>
    <property type="match status" value="1"/>
</dbReference>
<evidence type="ECO:0000256" key="2">
    <source>
        <dbReference type="ARBA" id="ARBA00022741"/>
    </source>
</evidence>
<evidence type="ECO:0000313" key="9">
    <source>
        <dbReference type="EMBL" id="CAE7261461.1"/>
    </source>
</evidence>
<feature type="compositionally biased region" description="Polar residues" evidence="6">
    <location>
        <begin position="1023"/>
        <end position="1034"/>
    </location>
</feature>
<feature type="compositionally biased region" description="Polar residues" evidence="6">
    <location>
        <begin position="1574"/>
        <end position="1612"/>
    </location>
</feature>
<comment type="caution">
    <text evidence="9">The sequence shown here is derived from an EMBL/GenBank/DDBJ whole genome shotgun (WGS) entry which is preliminary data.</text>
</comment>
<dbReference type="SMART" id="SM00490">
    <property type="entry name" value="HELICc"/>
    <property type="match status" value="1"/>
</dbReference>
<dbReference type="Pfam" id="PF00271">
    <property type="entry name" value="Helicase_C"/>
    <property type="match status" value="1"/>
</dbReference>
<dbReference type="InterPro" id="IPR011545">
    <property type="entry name" value="DEAD/DEAH_box_helicase_dom"/>
</dbReference>
<evidence type="ECO:0000256" key="5">
    <source>
        <dbReference type="ARBA" id="ARBA00022840"/>
    </source>
</evidence>
<dbReference type="EC" id="3.6.4.13" evidence="1"/>
<dbReference type="GO" id="GO:0003724">
    <property type="term" value="F:RNA helicase activity"/>
    <property type="evidence" value="ECO:0007669"/>
    <property type="project" value="UniProtKB-EC"/>
</dbReference>
<dbReference type="InterPro" id="IPR000629">
    <property type="entry name" value="RNA-helicase_DEAD-box_CS"/>
</dbReference>
<accession>A0A812MR93</accession>
<dbReference type="OrthoDB" id="406742at2759"/>
<dbReference type="PANTHER" id="PTHR47958">
    <property type="entry name" value="ATP-DEPENDENT RNA HELICASE DBP3"/>
    <property type="match status" value="1"/>
</dbReference>
<dbReference type="SUPFAM" id="SSF52047">
    <property type="entry name" value="RNI-like"/>
    <property type="match status" value="1"/>
</dbReference>
<proteinExistence type="predicted"/>
<feature type="compositionally biased region" description="Low complexity" evidence="6">
    <location>
        <begin position="1617"/>
        <end position="1634"/>
    </location>
</feature>
<keyword evidence="4" id="KW-0347">Helicase</keyword>
<reference evidence="9" key="1">
    <citation type="submission" date="2021-02" db="EMBL/GenBank/DDBJ databases">
        <authorList>
            <person name="Dougan E. K."/>
            <person name="Rhodes N."/>
            <person name="Thang M."/>
            <person name="Chan C."/>
        </authorList>
    </citation>
    <scope>NUCLEOTIDE SEQUENCE</scope>
</reference>
<sequence>MQQKAELLSPPPSGCAPKGRRARCDGLEAPEDMDAWHRASSFSEAESCLALDGANGASVTKLALVGVALTDEEVSRLSEHLHSNSNVMRLALVECNLGDQAAEHLAEASFQGIDISEPGQAQVFYCYSQSLRTLGVKLLLDALETNYTIRILEMRTMIENILSFNQTALATKGPQALATVGADALGSVKASDCTAGCNEWKKRSRAQAACPKGLQDSTRMQEVLHRWEEAIGSTWAVFAVPAECPCYQCECLLQEARSLVNNVVVPDFLSCSFDSEWEACKRLFAVAMLDPSCAEVLLRRSPQGIGGLGARLLQPRPVDLPRFPQSLADLPRYPWLEKLFSMAKAAQEDRACEKAMYLRLVVLRETLKKGDCHAILYLQLISQLLKKGQLDWTEHSGWPITSWSVYVNIHRLLSGMTFAPLPADPTPVNQFSHLVPAVWPMPDAYVVKPTTRSVSVFYIAMHVVPFNDLLTFLDEWWQPAGGSDKAPVRIYSNYMGFPRCCPGVGQACSEKDLRKSQHMQTDWRIPYCCKDEQLYSLIGVPRLHDHSEGQWEGAYGNHATHHWSQVKQEFAAQYYAWLDSHVDLFLCGHPLFWCTLFEDLLRANQQKSMIAVYDQPPFFLVPSDGEDDFAGRLQAFADPEFQNAVVVGFGPFFSRQFEWLLGRKIPHSRPIALVVKEVWQPLRPDSVLVSTSIDREAIGIFFRYAEENTMTDPSGLQLQFLEWGLDAKSLEQRPGLTYETPKSELAQLRCVVVTPYDFAHFKLPEFKAMGMPVLMHSQLWKWTTRWSQLIARPAGRNASIFAEKRWHPPADCYAKHGEDLLMPSLPESFYKDPWGFLPDDDPCASALSTWDDDTGPFGRSPFQLFTIDRRDLQPLDGTLFWSQWSEMSLLPYTIYFDSAAHLISLLQSLPLQALMDVSRAQRHWYRQEAFQVVEFWRGLTAALLSGDASAFKGRRPTLQSAPKLDTWLDQHCHSYSKQTAWDKTEADQGGWWDQGRGAQDQGSEPNAWDAWQKQKQAPADGWGNNSWQTSQQPAETAEEANARRHATYRKEYYDCQDWYKQTGITPDTNNAPAKFLDESGDRGECFELYNSVEVEVTGDGSESLPPHLDTFEELLSRFDNIPAQLEENLKLLKFQYPTPVQKFAVVAGLAGRDVMCCAQTGSGKTAAYLIPMLSSMMKNHRETGALREPFEGPCEPDTLVLAPTRELALQIYDDALRFCYGTAYRVIRVYGQEKRENQIRDFCKGADVCVATPGRFADFVEAEIISVKKTYCLVLDEADRMMDLGFEETIRELVEKRGMPGCTERQTMMFSATFPKLIQETAEKYLHNHLFVRVGRLGSPAATVSQVLQKIEKAEKLTTLVQLIDSWMTNSRPSGHERMLVFANSKNQVKALDEYLWDKEVAKTGALHGDLDQPKRESNLALFREGKIEVMLATDVAARGLDISKVSHVVNFDLPKEPDIYVHRIGRTGRIGHRGTAFSFVTMDSGWWMDTDDMLKELPNIMEGAPNTEVPDWLLEKVATISTGAWGSKEDGDDTRDARTAWSQLDPQWKGATADGDWNQESGDNVWKDDAWGQQDNADQNGENGAWGQQDNADQNGGNGAWAQQDNSNQNGRNDDTWGQQQSTDQDTQYQQTTESGQDGQGWGAPSWN</sequence>
<dbReference type="SMART" id="SM00487">
    <property type="entry name" value="DEXDc"/>
    <property type="match status" value="1"/>
</dbReference>
<gene>
    <name evidence="9" type="ORF">SPIL2461_LOCUS5496</name>
</gene>
<dbReference type="PROSITE" id="PS51194">
    <property type="entry name" value="HELICASE_CTER"/>
    <property type="match status" value="1"/>
</dbReference>
<evidence type="ECO:0000313" key="10">
    <source>
        <dbReference type="Proteomes" id="UP000649617"/>
    </source>
</evidence>
<dbReference type="GO" id="GO:0016787">
    <property type="term" value="F:hydrolase activity"/>
    <property type="evidence" value="ECO:0007669"/>
    <property type="project" value="UniProtKB-KW"/>
</dbReference>
<dbReference type="Proteomes" id="UP000649617">
    <property type="component" value="Unassembled WGS sequence"/>
</dbReference>
<dbReference type="Gene3D" id="3.40.50.300">
    <property type="entry name" value="P-loop containing nucleotide triphosphate hydrolases"/>
    <property type="match status" value="2"/>
</dbReference>
<evidence type="ECO:0000259" key="7">
    <source>
        <dbReference type="PROSITE" id="PS51192"/>
    </source>
</evidence>
<organism evidence="9 10">
    <name type="scientific">Symbiodinium pilosum</name>
    <name type="common">Dinoflagellate</name>
    <dbReference type="NCBI Taxonomy" id="2952"/>
    <lineage>
        <taxon>Eukaryota</taxon>
        <taxon>Sar</taxon>
        <taxon>Alveolata</taxon>
        <taxon>Dinophyceae</taxon>
        <taxon>Suessiales</taxon>
        <taxon>Symbiodiniaceae</taxon>
        <taxon>Symbiodinium</taxon>
    </lineage>
</organism>
<keyword evidence="2" id="KW-0547">Nucleotide-binding</keyword>
<dbReference type="GO" id="GO:0003676">
    <property type="term" value="F:nucleic acid binding"/>
    <property type="evidence" value="ECO:0007669"/>
    <property type="project" value="InterPro"/>
</dbReference>
<name>A0A812MR93_SYMPI</name>
<dbReference type="EMBL" id="CAJNIZ010007803">
    <property type="protein sequence ID" value="CAE7261461.1"/>
    <property type="molecule type" value="Genomic_DNA"/>
</dbReference>
<dbReference type="GO" id="GO:0005524">
    <property type="term" value="F:ATP binding"/>
    <property type="evidence" value="ECO:0007669"/>
    <property type="project" value="UniProtKB-KW"/>
</dbReference>
<keyword evidence="3" id="KW-0378">Hydrolase</keyword>
<dbReference type="InterPro" id="IPR001650">
    <property type="entry name" value="Helicase_C-like"/>
</dbReference>
<evidence type="ECO:0000256" key="4">
    <source>
        <dbReference type="ARBA" id="ARBA00022806"/>
    </source>
</evidence>
<dbReference type="InterPro" id="IPR014001">
    <property type="entry name" value="Helicase_ATP-bd"/>
</dbReference>
<dbReference type="Gene3D" id="3.80.10.10">
    <property type="entry name" value="Ribonuclease Inhibitor"/>
    <property type="match status" value="1"/>
</dbReference>
<evidence type="ECO:0000256" key="1">
    <source>
        <dbReference type="ARBA" id="ARBA00012552"/>
    </source>
</evidence>
<evidence type="ECO:0000259" key="8">
    <source>
        <dbReference type="PROSITE" id="PS51194"/>
    </source>
</evidence>
<dbReference type="SUPFAM" id="SSF52540">
    <property type="entry name" value="P-loop containing nucleoside triphosphate hydrolases"/>
    <property type="match status" value="1"/>
</dbReference>
<evidence type="ECO:0000256" key="6">
    <source>
        <dbReference type="SAM" id="MobiDB-lite"/>
    </source>
</evidence>
<protein>
    <recommendedName>
        <fullName evidence="1">RNA helicase</fullName>
        <ecNumber evidence="1">3.6.4.13</ecNumber>
    </recommendedName>
</protein>
<keyword evidence="10" id="KW-1185">Reference proteome</keyword>
<keyword evidence="5" id="KW-0067">ATP-binding</keyword>
<dbReference type="PROSITE" id="PS00039">
    <property type="entry name" value="DEAD_ATP_HELICASE"/>
    <property type="match status" value="1"/>
</dbReference>
<feature type="domain" description="Helicase ATP-binding" evidence="7">
    <location>
        <begin position="1145"/>
        <end position="1332"/>
    </location>
</feature>
<dbReference type="CDD" id="cd18787">
    <property type="entry name" value="SF2_C_DEAD"/>
    <property type="match status" value="1"/>
</dbReference>
<feature type="region of interest" description="Disordered" evidence="6">
    <location>
        <begin position="1525"/>
        <end position="1649"/>
    </location>
</feature>
<dbReference type="Pfam" id="PF00270">
    <property type="entry name" value="DEAD"/>
    <property type="match status" value="1"/>
</dbReference>
<dbReference type="InterPro" id="IPR032675">
    <property type="entry name" value="LRR_dom_sf"/>
</dbReference>
<feature type="region of interest" description="Disordered" evidence="6">
    <location>
        <begin position="979"/>
        <end position="1042"/>
    </location>
</feature>
<feature type="domain" description="Helicase C-terminal" evidence="8">
    <location>
        <begin position="1359"/>
        <end position="1518"/>
    </location>
</feature>
<dbReference type="InterPro" id="IPR027417">
    <property type="entry name" value="P-loop_NTPase"/>
</dbReference>